<dbReference type="Pfam" id="PF02823">
    <property type="entry name" value="ATP-synt_DE_N"/>
    <property type="match status" value="1"/>
</dbReference>
<dbReference type="AlphaFoldDB" id="A0A1F5L895"/>
<evidence type="ECO:0000256" key="3">
    <source>
        <dbReference type="ARBA" id="ARBA00016960"/>
    </source>
</evidence>
<dbReference type="Proteomes" id="UP000177622">
    <property type="component" value="Unassembled WGS sequence"/>
</dbReference>
<keyword evidence="11" id="KW-0139">CF(1)</keyword>
<comment type="similarity">
    <text evidence="2">Belongs to the ATPase epsilon chain family.</text>
</comment>
<keyword evidence="7" id="KW-0809">Transit peptide</keyword>
<evidence type="ECO:0000256" key="2">
    <source>
        <dbReference type="ARBA" id="ARBA00005712"/>
    </source>
</evidence>
<sequence length="168" mass="18112">MSFNRLARSGLSAMRAARPSMPLARVPRRTYADAVDTLKLSLTLPHQTIYKATGVTQVNIPAASGDMGVLSNHVPSIEQLRPGLIEIVEENGSTKQLFTAGGFAVMQPNNEFSINSSEIFGLEEFSAENIRALIAESQKTASGNGSEQDIAEAKVELEVLETLHSLVK</sequence>
<accession>A0A1F5L895</accession>
<dbReference type="InterPro" id="IPR001469">
    <property type="entry name" value="ATP_synth_F1_dsu/esu"/>
</dbReference>
<dbReference type="FunFam" id="2.60.15.10:FF:000003">
    <property type="entry name" value="ATP synthase subunit delta, mitochondrial"/>
    <property type="match status" value="1"/>
</dbReference>
<organism evidence="16 17">
    <name type="scientific">Penicillium arizonense</name>
    <dbReference type="NCBI Taxonomy" id="1835702"/>
    <lineage>
        <taxon>Eukaryota</taxon>
        <taxon>Fungi</taxon>
        <taxon>Dikarya</taxon>
        <taxon>Ascomycota</taxon>
        <taxon>Pezizomycotina</taxon>
        <taxon>Eurotiomycetes</taxon>
        <taxon>Eurotiomycetidae</taxon>
        <taxon>Eurotiales</taxon>
        <taxon>Aspergillaceae</taxon>
        <taxon>Penicillium</taxon>
    </lineage>
</organism>
<name>A0A1F5L895_PENAI</name>
<evidence type="ECO:0000256" key="5">
    <source>
        <dbReference type="ARBA" id="ARBA00022781"/>
    </source>
</evidence>
<dbReference type="GO" id="GO:0046933">
    <property type="term" value="F:proton-transporting ATP synthase activity, rotational mechanism"/>
    <property type="evidence" value="ECO:0007669"/>
    <property type="project" value="InterPro"/>
</dbReference>
<evidence type="ECO:0000256" key="1">
    <source>
        <dbReference type="ARBA" id="ARBA00004273"/>
    </source>
</evidence>
<evidence type="ECO:0000256" key="11">
    <source>
        <dbReference type="ARBA" id="ARBA00023196"/>
    </source>
</evidence>
<evidence type="ECO:0000259" key="14">
    <source>
        <dbReference type="Pfam" id="PF02823"/>
    </source>
</evidence>
<evidence type="ECO:0000256" key="6">
    <source>
        <dbReference type="ARBA" id="ARBA00022792"/>
    </source>
</evidence>
<dbReference type="GO" id="GO:0045259">
    <property type="term" value="C:proton-transporting ATP synthase complex"/>
    <property type="evidence" value="ECO:0007669"/>
    <property type="project" value="UniProtKB-KW"/>
</dbReference>
<evidence type="ECO:0000256" key="13">
    <source>
        <dbReference type="ARBA" id="ARBA00031669"/>
    </source>
</evidence>
<dbReference type="OrthoDB" id="270171at2759"/>
<comment type="caution">
    <text evidence="16">The sequence shown here is derived from an EMBL/GenBank/DDBJ whole genome shotgun (WGS) entry which is preliminary data.</text>
</comment>
<dbReference type="CDD" id="cd12152">
    <property type="entry name" value="F1-ATPase_delta"/>
    <property type="match status" value="1"/>
</dbReference>
<dbReference type="STRING" id="1835702.A0A1F5L895"/>
<gene>
    <name evidence="16" type="ORF">PENARI_c021G10595</name>
</gene>
<dbReference type="Gene3D" id="6.10.140.880">
    <property type="match status" value="1"/>
</dbReference>
<dbReference type="GO" id="GO:0005743">
    <property type="term" value="C:mitochondrial inner membrane"/>
    <property type="evidence" value="ECO:0007669"/>
    <property type="project" value="UniProtKB-SubCell"/>
</dbReference>
<keyword evidence="8" id="KW-0406">Ion transport</keyword>
<evidence type="ECO:0000259" key="15">
    <source>
        <dbReference type="Pfam" id="PF21334"/>
    </source>
</evidence>
<dbReference type="PANTHER" id="PTHR13822:SF7">
    <property type="entry name" value="ATP SYNTHASE SUBUNIT DELTA, MITOCHONDRIAL"/>
    <property type="match status" value="1"/>
</dbReference>
<dbReference type="EMBL" id="LXJU01000021">
    <property type="protein sequence ID" value="OGE49458.1"/>
    <property type="molecule type" value="Genomic_DNA"/>
</dbReference>
<evidence type="ECO:0000313" key="16">
    <source>
        <dbReference type="EMBL" id="OGE49458.1"/>
    </source>
</evidence>
<keyword evidence="17" id="KW-1185">Reference proteome</keyword>
<keyword evidence="4" id="KW-0813">Transport</keyword>
<evidence type="ECO:0000256" key="7">
    <source>
        <dbReference type="ARBA" id="ARBA00022946"/>
    </source>
</evidence>
<keyword evidence="9" id="KW-0496">Mitochondrion</keyword>
<keyword evidence="12" id="KW-0066">ATP synthesis</keyword>
<keyword evidence="6" id="KW-0999">Mitochondrion inner membrane</keyword>
<reference evidence="16 17" key="1">
    <citation type="journal article" date="2016" name="Sci. Rep.">
        <title>Penicillium arizonense, a new, genome sequenced fungal species, reveals a high chemical diversity in secreted metabolites.</title>
        <authorList>
            <person name="Grijseels S."/>
            <person name="Nielsen J.C."/>
            <person name="Randelovic M."/>
            <person name="Nielsen J."/>
            <person name="Nielsen K.F."/>
            <person name="Workman M."/>
            <person name="Frisvad J.C."/>
        </authorList>
    </citation>
    <scope>NUCLEOTIDE SEQUENCE [LARGE SCALE GENOMIC DNA]</scope>
    <source>
        <strain evidence="16 17">CBS 141311</strain>
    </source>
</reference>
<keyword evidence="10" id="KW-0472">Membrane</keyword>
<dbReference type="HAMAP" id="MF_00530">
    <property type="entry name" value="ATP_synth_epsil_bac"/>
    <property type="match status" value="1"/>
</dbReference>
<dbReference type="InterPro" id="IPR020546">
    <property type="entry name" value="ATP_synth_F1_dsu/esu_N"/>
</dbReference>
<dbReference type="RefSeq" id="XP_022484909.1">
    <property type="nucleotide sequence ID" value="XM_022635267.1"/>
</dbReference>
<dbReference type="InterPro" id="IPR036771">
    <property type="entry name" value="ATPsynth_dsu/esu_N"/>
</dbReference>
<dbReference type="PANTHER" id="PTHR13822">
    <property type="entry name" value="ATP SYNTHASE DELTA/EPSILON CHAIN"/>
    <property type="match status" value="1"/>
</dbReference>
<dbReference type="GeneID" id="34580001"/>
<evidence type="ECO:0000256" key="9">
    <source>
        <dbReference type="ARBA" id="ARBA00023128"/>
    </source>
</evidence>
<dbReference type="InterPro" id="IPR048938">
    <property type="entry name" value="ATPD_C_fung"/>
</dbReference>
<proteinExistence type="inferred from homology"/>
<feature type="domain" description="F1F0-ATP synthase subunit delta C-terminal" evidence="15">
    <location>
        <begin position="125"/>
        <end position="164"/>
    </location>
</feature>
<evidence type="ECO:0000256" key="8">
    <source>
        <dbReference type="ARBA" id="ARBA00023065"/>
    </source>
</evidence>
<keyword evidence="5" id="KW-0375">Hydrogen ion transport</keyword>
<feature type="domain" description="ATP synthase F1 complex delta/epsilon subunit N-terminal" evidence="14">
    <location>
        <begin position="38"/>
        <end position="110"/>
    </location>
</feature>
<evidence type="ECO:0000256" key="4">
    <source>
        <dbReference type="ARBA" id="ARBA00022448"/>
    </source>
</evidence>
<evidence type="ECO:0000256" key="12">
    <source>
        <dbReference type="ARBA" id="ARBA00023310"/>
    </source>
</evidence>
<evidence type="ECO:0000313" key="17">
    <source>
        <dbReference type="Proteomes" id="UP000177622"/>
    </source>
</evidence>
<dbReference type="Gene3D" id="2.60.15.10">
    <property type="entry name" value="F0F1 ATP synthase delta/epsilon subunit, N-terminal"/>
    <property type="match status" value="1"/>
</dbReference>
<dbReference type="SUPFAM" id="SSF51344">
    <property type="entry name" value="Epsilon subunit of F1F0-ATP synthase N-terminal domain"/>
    <property type="match status" value="1"/>
</dbReference>
<evidence type="ECO:0000256" key="10">
    <source>
        <dbReference type="ARBA" id="ARBA00023136"/>
    </source>
</evidence>
<comment type="subcellular location">
    <subcellularLocation>
        <location evidence="1">Mitochondrion inner membrane</location>
    </subcellularLocation>
</comment>
<protein>
    <recommendedName>
        <fullName evidence="3">ATP synthase subunit delta, mitochondrial</fullName>
    </recommendedName>
    <alternativeName>
        <fullName evidence="13">F-ATPase delta subunit</fullName>
    </alternativeName>
</protein>
<dbReference type="Pfam" id="PF21334">
    <property type="entry name" value="ATPD_C_fung"/>
    <property type="match status" value="1"/>
</dbReference>